<proteinExistence type="predicted"/>
<reference evidence="1" key="1">
    <citation type="submission" date="2023-11" db="EMBL/GenBank/DDBJ databases">
        <title>Detection of rare carbapenemases in Enterobacterales - comparison of two colorimetric and two CIM-based carbapenemase assays.</title>
        <authorList>
            <person name="Schaffarczyk L."/>
            <person name="Noster J."/>
            <person name="Stelzer Y."/>
            <person name="Sattler J."/>
            <person name="Gatermann S."/>
            <person name="Hamprecht A."/>
        </authorList>
    </citation>
    <scope>NUCLEOTIDE SEQUENCE</scope>
    <source>
        <strain evidence="1">CIM-Cont-037</strain>
    </source>
</reference>
<accession>A0AAW9EEH2</accession>
<dbReference type="AlphaFoldDB" id="A0AAW9EEH2"/>
<evidence type="ECO:0000313" key="1">
    <source>
        <dbReference type="EMBL" id="MDX7018608.1"/>
    </source>
</evidence>
<sequence>IISNIYSLSQSGRDCFYAARLFCEENMERNDREKGEILNKCGNLEIRIAENNNRRSHRVISGYRAITGNDKRSNL</sequence>
<gene>
    <name evidence="1" type="ORF">SJ059_29720</name>
</gene>
<dbReference type="EMBL" id="JAWZZT010001112">
    <property type="protein sequence ID" value="MDX7018608.1"/>
    <property type="molecule type" value="Genomic_DNA"/>
</dbReference>
<feature type="non-terminal residue" evidence="1">
    <location>
        <position position="1"/>
    </location>
</feature>
<protein>
    <submittedName>
        <fullName evidence="1">Uncharacterized protein</fullName>
    </submittedName>
</protein>
<evidence type="ECO:0000313" key="2">
    <source>
        <dbReference type="Proteomes" id="UP001279012"/>
    </source>
</evidence>
<organism evidence="1 2">
    <name type="scientific">Klebsiella aerogenes</name>
    <name type="common">Enterobacter aerogenes</name>
    <dbReference type="NCBI Taxonomy" id="548"/>
    <lineage>
        <taxon>Bacteria</taxon>
        <taxon>Pseudomonadati</taxon>
        <taxon>Pseudomonadota</taxon>
        <taxon>Gammaproteobacteria</taxon>
        <taxon>Enterobacterales</taxon>
        <taxon>Enterobacteriaceae</taxon>
        <taxon>Klebsiella/Raoultella group</taxon>
        <taxon>Klebsiella</taxon>
    </lineage>
</organism>
<name>A0AAW9EEH2_KLEAE</name>
<dbReference type="Proteomes" id="UP001279012">
    <property type="component" value="Unassembled WGS sequence"/>
</dbReference>
<comment type="caution">
    <text evidence="1">The sequence shown here is derived from an EMBL/GenBank/DDBJ whole genome shotgun (WGS) entry which is preliminary data.</text>
</comment>